<dbReference type="GO" id="GO:0004725">
    <property type="term" value="F:protein tyrosine phosphatase activity"/>
    <property type="evidence" value="ECO:0007669"/>
    <property type="project" value="UniProtKB-EC"/>
</dbReference>
<dbReference type="Pfam" id="PF00782">
    <property type="entry name" value="DSPc"/>
    <property type="match status" value="1"/>
</dbReference>
<sequence>MGNGMDKVLEGLYVGSIRDSTDRKQLDEHRITHIVSVYTNPRPLVSDRFYLCIAAQDKPEQELSQHFPQSNDFIHRARVSGGHVLVHCLAGVSRSVTLVIAYVMTVTKYTWRECFNIVHAAHHASGPNFGFQRQLLHFQYEQLAEERERLKRTWPPSPYDDNAVSVYWLSLHAKWVQQGDTAVFETAVYPLPYNSFSVRAEASTGQATTQNAAISEHSSDGAGAPSPKEDKTLTLETVDHKKSSTDNQPSPPHSVHKVQPCQQSSSVPDVANMAVLNELFTPSLSFTQEHVKKLKCSSRPRGHKKKHNTSNNSSSESESSADEGSSGHMTSDIPATFSKNGDESEPCEKTTLDDLFANPLG</sequence>
<comment type="subcellular location">
    <subcellularLocation>
        <location evidence="1">Cell membrane</location>
        <topology evidence="1">Lipid-anchor</topology>
        <orientation evidence="1">Cytoplasmic side</orientation>
    </subcellularLocation>
</comment>
<comment type="catalytic activity">
    <reaction evidence="13">
        <text>O-phospho-L-tyrosyl-[protein] + H2O = L-tyrosyl-[protein] + phosphate</text>
        <dbReference type="Rhea" id="RHEA:10684"/>
        <dbReference type="Rhea" id="RHEA-COMP:10136"/>
        <dbReference type="Rhea" id="RHEA-COMP:20101"/>
        <dbReference type="ChEBI" id="CHEBI:15377"/>
        <dbReference type="ChEBI" id="CHEBI:43474"/>
        <dbReference type="ChEBI" id="CHEBI:46858"/>
        <dbReference type="ChEBI" id="CHEBI:61978"/>
        <dbReference type="EC" id="3.1.3.48"/>
    </reaction>
</comment>
<dbReference type="PANTHER" id="PTHR45948">
    <property type="entry name" value="DUAL SPECIFICITY PROTEIN PHOSPHATASE DDB_G0269404-RELATED"/>
    <property type="match status" value="1"/>
</dbReference>
<feature type="compositionally biased region" description="Basic and acidic residues" evidence="15">
    <location>
        <begin position="227"/>
        <end position="244"/>
    </location>
</feature>
<evidence type="ECO:0000256" key="13">
    <source>
        <dbReference type="ARBA" id="ARBA00051722"/>
    </source>
</evidence>
<dbReference type="GO" id="GO:0005829">
    <property type="term" value="C:cytosol"/>
    <property type="evidence" value="ECO:0007669"/>
    <property type="project" value="TreeGrafter"/>
</dbReference>
<dbReference type="InterPro" id="IPR000340">
    <property type="entry name" value="Dual-sp_phosphatase_cat-dom"/>
</dbReference>
<evidence type="ECO:0000256" key="5">
    <source>
        <dbReference type="ARBA" id="ARBA00022475"/>
    </source>
</evidence>
<name>A0AAD9PAQ9_RIDPI</name>
<feature type="compositionally biased region" description="Basic and acidic residues" evidence="15">
    <location>
        <begin position="340"/>
        <end position="352"/>
    </location>
</feature>
<dbReference type="AlphaFoldDB" id="A0AAD9PAQ9"/>
<evidence type="ECO:0000256" key="7">
    <source>
        <dbReference type="ARBA" id="ARBA00022801"/>
    </source>
</evidence>
<feature type="domain" description="Tyrosine specific protein phosphatases" evidence="17">
    <location>
        <begin position="65"/>
        <end position="104"/>
    </location>
</feature>
<dbReference type="EMBL" id="JAODUO010000056">
    <property type="protein sequence ID" value="KAK2191242.1"/>
    <property type="molecule type" value="Genomic_DNA"/>
</dbReference>
<dbReference type="FunFam" id="3.90.190.10:FF:000052">
    <property type="entry name" value="Dual specificity phosphatase 15"/>
    <property type="match status" value="1"/>
</dbReference>
<feature type="compositionally biased region" description="Basic residues" evidence="15">
    <location>
        <begin position="292"/>
        <end position="308"/>
    </location>
</feature>
<evidence type="ECO:0000256" key="12">
    <source>
        <dbReference type="ARBA" id="ARBA00048336"/>
    </source>
</evidence>
<protein>
    <recommendedName>
        <fullName evidence="14">Dual specificity protein phosphatase 15</fullName>
        <ecNumber evidence="4">3.1.3.16</ecNumber>
        <ecNumber evidence="3">3.1.3.48</ecNumber>
    </recommendedName>
</protein>
<evidence type="ECO:0000259" key="17">
    <source>
        <dbReference type="PROSITE" id="PS50056"/>
    </source>
</evidence>
<evidence type="ECO:0000313" key="19">
    <source>
        <dbReference type="Proteomes" id="UP001209878"/>
    </source>
</evidence>
<dbReference type="GO" id="GO:0005886">
    <property type="term" value="C:plasma membrane"/>
    <property type="evidence" value="ECO:0007669"/>
    <property type="project" value="UniProtKB-SubCell"/>
</dbReference>
<dbReference type="EC" id="3.1.3.16" evidence="4"/>
<keyword evidence="19" id="KW-1185">Reference proteome</keyword>
<evidence type="ECO:0000256" key="11">
    <source>
        <dbReference type="ARBA" id="ARBA00047761"/>
    </source>
</evidence>
<feature type="region of interest" description="Disordered" evidence="15">
    <location>
        <begin position="292"/>
        <end position="361"/>
    </location>
</feature>
<feature type="domain" description="Tyrosine-protein phosphatase" evidence="16">
    <location>
        <begin position="4"/>
        <end position="144"/>
    </location>
</feature>
<keyword evidence="8" id="KW-0904">Protein phosphatase</keyword>
<evidence type="ECO:0000256" key="6">
    <source>
        <dbReference type="ARBA" id="ARBA00022707"/>
    </source>
</evidence>
<keyword evidence="7" id="KW-0378">Hydrolase</keyword>
<evidence type="ECO:0000256" key="4">
    <source>
        <dbReference type="ARBA" id="ARBA00013081"/>
    </source>
</evidence>
<evidence type="ECO:0000256" key="9">
    <source>
        <dbReference type="ARBA" id="ARBA00023136"/>
    </source>
</evidence>
<evidence type="ECO:0000256" key="10">
    <source>
        <dbReference type="ARBA" id="ARBA00023288"/>
    </source>
</evidence>
<accession>A0AAD9PAQ9</accession>
<reference evidence="18" key="1">
    <citation type="journal article" date="2023" name="Mol. Biol. Evol.">
        <title>Third-Generation Sequencing Reveals the Adaptive Role of the Epigenome in Three Deep-Sea Polychaetes.</title>
        <authorList>
            <person name="Perez M."/>
            <person name="Aroh O."/>
            <person name="Sun Y."/>
            <person name="Lan Y."/>
            <person name="Juniper S.K."/>
            <person name="Young C.R."/>
            <person name="Angers B."/>
            <person name="Qian P.Y."/>
        </authorList>
    </citation>
    <scope>NUCLEOTIDE SEQUENCE</scope>
    <source>
        <strain evidence="18">R07B-5</strain>
    </source>
</reference>
<evidence type="ECO:0000256" key="3">
    <source>
        <dbReference type="ARBA" id="ARBA00013064"/>
    </source>
</evidence>
<keyword evidence="10" id="KW-0449">Lipoprotein</keyword>
<dbReference type="SUPFAM" id="SSF52799">
    <property type="entry name" value="(Phosphotyrosine protein) phosphatases II"/>
    <property type="match status" value="1"/>
</dbReference>
<keyword evidence="5" id="KW-1003">Cell membrane</keyword>
<evidence type="ECO:0000256" key="8">
    <source>
        <dbReference type="ARBA" id="ARBA00022912"/>
    </source>
</evidence>
<keyword evidence="9" id="KW-0472">Membrane</keyword>
<feature type="region of interest" description="Disordered" evidence="15">
    <location>
        <begin position="207"/>
        <end position="266"/>
    </location>
</feature>
<dbReference type="Gene3D" id="3.90.190.10">
    <property type="entry name" value="Protein tyrosine phosphatase superfamily"/>
    <property type="match status" value="1"/>
</dbReference>
<dbReference type="PROSITE" id="PS50056">
    <property type="entry name" value="TYR_PHOSPHATASE_2"/>
    <property type="match status" value="1"/>
</dbReference>
<dbReference type="InterPro" id="IPR000387">
    <property type="entry name" value="Tyr_Pase_dom"/>
</dbReference>
<organism evidence="18 19">
    <name type="scientific">Ridgeia piscesae</name>
    <name type="common">Tubeworm</name>
    <dbReference type="NCBI Taxonomy" id="27915"/>
    <lineage>
        <taxon>Eukaryota</taxon>
        <taxon>Metazoa</taxon>
        <taxon>Spiralia</taxon>
        <taxon>Lophotrochozoa</taxon>
        <taxon>Annelida</taxon>
        <taxon>Polychaeta</taxon>
        <taxon>Sedentaria</taxon>
        <taxon>Canalipalpata</taxon>
        <taxon>Sabellida</taxon>
        <taxon>Siboglinidae</taxon>
        <taxon>Ridgeia</taxon>
    </lineage>
</organism>
<comment type="catalytic activity">
    <reaction evidence="11">
        <text>O-phospho-L-seryl-[protein] + H2O = L-seryl-[protein] + phosphate</text>
        <dbReference type="Rhea" id="RHEA:20629"/>
        <dbReference type="Rhea" id="RHEA-COMP:9863"/>
        <dbReference type="Rhea" id="RHEA-COMP:11604"/>
        <dbReference type="ChEBI" id="CHEBI:15377"/>
        <dbReference type="ChEBI" id="CHEBI:29999"/>
        <dbReference type="ChEBI" id="CHEBI:43474"/>
        <dbReference type="ChEBI" id="CHEBI:83421"/>
        <dbReference type="EC" id="3.1.3.16"/>
    </reaction>
</comment>
<proteinExistence type="inferred from homology"/>
<evidence type="ECO:0000259" key="16">
    <source>
        <dbReference type="PROSITE" id="PS50054"/>
    </source>
</evidence>
<dbReference type="GO" id="GO:0004722">
    <property type="term" value="F:protein serine/threonine phosphatase activity"/>
    <property type="evidence" value="ECO:0007669"/>
    <property type="project" value="UniProtKB-EC"/>
</dbReference>
<dbReference type="GO" id="GO:0007165">
    <property type="term" value="P:signal transduction"/>
    <property type="evidence" value="ECO:0007669"/>
    <property type="project" value="TreeGrafter"/>
</dbReference>
<evidence type="ECO:0000256" key="14">
    <source>
        <dbReference type="ARBA" id="ARBA00068799"/>
    </source>
</evidence>
<dbReference type="EC" id="3.1.3.48" evidence="3"/>
<evidence type="ECO:0000256" key="15">
    <source>
        <dbReference type="SAM" id="MobiDB-lite"/>
    </source>
</evidence>
<dbReference type="PROSITE" id="PS50054">
    <property type="entry name" value="TYR_PHOSPHATASE_DUAL"/>
    <property type="match status" value="1"/>
</dbReference>
<dbReference type="Proteomes" id="UP001209878">
    <property type="component" value="Unassembled WGS sequence"/>
</dbReference>
<dbReference type="SMART" id="SM00195">
    <property type="entry name" value="DSPc"/>
    <property type="match status" value="1"/>
</dbReference>
<evidence type="ECO:0000256" key="2">
    <source>
        <dbReference type="ARBA" id="ARBA00008601"/>
    </source>
</evidence>
<comment type="catalytic activity">
    <reaction evidence="12">
        <text>O-phospho-L-threonyl-[protein] + H2O = L-threonyl-[protein] + phosphate</text>
        <dbReference type="Rhea" id="RHEA:47004"/>
        <dbReference type="Rhea" id="RHEA-COMP:11060"/>
        <dbReference type="Rhea" id="RHEA-COMP:11605"/>
        <dbReference type="ChEBI" id="CHEBI:15377"/>
        <dbReference type="ChEBI" id="CHEBI:30013"/>
        <dbReference type="ChEBI" id="CHEBI:43474"/>
        <dbReference type="ChEBI" id="CHEBI:61977"/>
        <dbReference type="EC" id="3.1.3.16"/>
    </reaction>
</comment>
<gene>
    <name evidence="18" type="ORF">NP493_55g07006</name>
</gene>
<dbReference type="PANTHER" id="PTHR45948:SF2">
    <property type="entry name" value="DUAL SPECIFICITY PROTEIN PHOSPHATASE"/>
    <property type="match status" value="1"/>
</dbReference>
<feature type="compositionally biased region" description="Low complexity" evidence="15">
    <location>
        <begin position="309"/>
        <end position="328"/>
    </location>
</feature>
<comment type="similarity">
    <text evidence="2">Belongs to the protein-tyrosine phosphatase family. Non-receptor class dual specificity subfamily.</text>
</comment>
<evidence type="ECO:0000313" key="18">
    <source>
        <dbReference type="EMBL" id="KAK2191242.1"/>
    </source>
</evidence>
<evidence type="ECO:0000256" key="1">
    <source>
        <dbReference type="ARBA" id="ARBA00004342"/>
    </source>
</evidence>
<dbReference type="InterPro" id="IPR020422">
    <property type="entry name" value="TYR_PHOSPHATASE_DUAL_dom"/>
</dbReference>
<dbReference type="InterPro" id="IPR029021">
    <property type="entry name" value="Prot-tyrosine_phosphatase-like"/>
</dbReference>
<keyword evidence="6" id="KW-0519">Myristate</keyword>
<comment type="caution">
    <text evidence="18">The sequence shown here is derived from an EMBL/GenBank/DDBJ whole genome shotgun (WGS) entry which is preliminary data.</text>
</comment>